<keyword evidence="8" id="KW-1185">Reference proteome</keyword>
<feature type="region of interest" description="Disordered" evidence="3">
    <location>
        <begin position="116"/>
        <end position="196"/>
    </location>
</feature>
<name>A0AAF1BXE0_9MICO</name>
<dbReference type="SUPFAM" id="SSF52540">
    <property type="entry name" value="P-loop containing nucleoside triphosphate hydrolases"/>
    <property type="match status" value="2"/>
</dbReference>
<dbReference type="PROSITE" id="PS51194">
    <property type="entry name" value="HELICASE_CTER"/>
    <property type="match status" value="1"/>
</dbReference>
<dbReference type="Pfam" id="PF00271">
    <property type="entry name" value="Helicase_C"/>
    <property type="match status" value="1"/>
</dbReference>
<dbReference type="SMART" id="SM00490">
    <property type="entry name" value="HELICc"/>
    <property type="match status" value="1"/>
</dbReference>
<dbReference type="PROSITE" id="PS50966">
    <property type="entry name" value="ZF_SWIM"/>
    <property type="match status" value="1"/>
</dbReference>
<evidence type="ECO:0000313" key="7">
    <source>
        <dbReference type="EMBL" id="WPF81631.1"/>
    </source>
</evidence>
<sequence length="1284" mass="138251">MFSAADVSQLVGSETFARGEEYVSAGQVVSVARNGDGTTIVGQVRGSARKQYVTVVEMSSAGEQATPRYGRCSCPVRLNCKHTAATLLAYLDRLTAQAIMADAAAGVAAEAAGERADGGADAGDHSGTDGADGAGGAAGTTAHAGQAASPATGRTTPRRSAEWERTFATLLTEPDDTPPVSGRPGRKPKPWDVRSSHDVGLQVELLTEPTGRSSRRALASVDSPRLGMRPVTRSATGRWVRTGISWSELRFLNYRHGAYPDGHVDILRSLFGLAISVSDSAYFSAPTWVYADELPSAALWALLTEARRSGLPMVHSDKAQSPVVLAGPARTRLTVSRGTAGLVLGAAIEADTTSLDPASRADGPAGSGASVELAGAGALGQTDASGQDALDLADATPQTASTAPSAAEAAVMPHGLTPLDRATTSLLGEPPTGLVTWRGRRAPTKETRVVLAPLASPVDPPVLALLERPEPLTVPETDQRRFLLRVLPALEDRFDAVDLDPSITLPERPRPTLHLDVLHLPEHGLRLTWQWRYAVEDDDGTTHTLRFDLGPSTRQTDAGVRDPRAETQLLDRLAGRAPRLPGVAAEPRRAADDTARLADVAAAAVARVGRTELADVATALFVTDELPLLLDLAQEETDLVVEVRGEAVDYRRADDVEISVSTSTLPETRDWFDLAVIVTAGQQFIPFADVFTALAKGKSYLLLVDGLHFSLDDERFHALRELIEEARAMQDTMGGTLRVNRFQAGLFDELERLGVVGGQAQAWREAVGALAGGARPGPVPAPAGLDATMREYQQEGFEWLAFLHEHGLGGVLADDMGLGKTLQALALVQHVRETATASETVATSPGPAAADRSEVVGAEDATGTGSVAQTRSTAPFLVVAPTSVVGNWAAEVRRFTPGLKAVTVTETLARRRTPLSEVVAGADVVVTSYALFRLGFEEYRTQAWAGLILDEAQFVKNHQSVAYQCARRLDAPFKLALTGTPLENNLMELWSIVSVVSPGLFPTPGKFQDYYAKPIEKEGYVSRLDQLRRRIAPFMLRRTKEDVAKDLPEKQEQVVDVVLNSRHRALYDAYLQRERTKVLGLVDEFGEHRFEVFRSLTVLRQASLDVSLVDSEHEKVPSSKLEVLYEMLDDILAEGHSVLIFSQFTQFLGRVRDHLDRKDVDYSYLDGRTRRRTETIERFTSGETSVFLISLKAGGFGLNLTAADYCILLDPWWNPAAEAQAVDRAHRIGQTRNVNVYRMVSTDTIEEKVMALKASKSKLFASVLDGGAAGGAGLTATDVRELLG</sequence>
<dbReference type="GO" id="GO:0008270">
    <property type="term" value="F:zinc ion binding"/>
    <property type="evidence" value="ECO:0007669"/>
    <property type="project" value="UniProtKB-KW"/>
</dbReference>
<dbReference type="InterPro" id="IPR001650">
    <property type="entry name" value="Helicase_C-like"/>
</dbReference>
<evidence type="ECO:0000256" key="2">
    <source>
        <dbReference type="PROSITE-ProRule" id="PRU00325"/>
    </source>
</evidence>
<keyword evidence="2" id="KW-0862">Zinc</keyword>
<dbReference type="Gene3D" id="3.40.50.300">
    <property type="entry name" value="P-loop containing nucleotide triphosphate hydrolases"/>
    <property type="match status" value="1"/>
</dbReference>
<feature type="domain" description="Helicase C-terminal" evidence="6">
    <location>
        <begin position="1123"/>
        <end position="1283"/>
    </location>
</feature>
<dbReference type="InterPro" id="IPR049730">
    <property type="entry name" value="SNF2/RAD54-like_C"/>
</dbReference>
<dbReference type="Proteomes" id="UP001304340">
    <property type="component" value="Chromosome"/>
</dbReference>
<evidence type="ECO:0000259" key="5">
    <source>
        <dbReference type="PROSITE" id="PS51192"/>
    </source>
</evidence>
<dbReference type="InterPro" id="IPR007527">
    <property type="entry name" value="Znf_SWIM"/>
</dbReference>
<evidence type="ECO:0000256" key="1">
    <source>
        <dbReference type="ARBA" id="ARBA00022801"/>
    </source>
</evidence>
<dbReference type="RefSeq" id="WP_319156316.1">
    <property type="nucleotide sequence ID" value="NZ_CP138359.1"/>
</dbReference>
<dbReference type="InterPro" id="IPR038718">
    <property type="entry name" value="SNF2-like_sf"/>
</dbReference>
<evidence type="ECO:0000259" key="4">
    <source>
        <dbReference type="PROSITE" id="PS50966"/>
    </source>
</evidence>
<protein>
    <submittedName>
        <fullName evidence="7">SNF2-related protein</fullName>
    </submittedName>
</protein>
<gene>
    <name evidence="7" type="ORF">SANBI_002936</name>
</gene>
<feature type="domain" description="Helicase ATP-binding" evidence="5">
    <location>
        <begin position="801"/>
        <end position="999"/>
    </location>
</feature>
<dbReference type="PANTHER" id="PTHR10799">
    <property type="entry name" value="SNF2/RAD54 HELICASE FAMILY"/>
    <property type="match status" value="1"/>
</dbReference>
<evidence type="ECO:0000313" key="8">
    <source>
        <dbReference type="Proteomes" id="UP001304340"/>
    </source>
</evidence>
<dbReference type="PROSITE" id="PS51192">
    <property type="entry name" value="HELICASE_ATP_BIND_1"/>
    <property type="match status" value="1"/>
</dbReference>
<dbReference type="Pfam" id="PF00176">
    <property type="entry name" value="SNF2-rel_dom"/>
    <property type="match status" value="1"/>
</dbReference>
<dbReference type="EMBL" id="CP138359">
    <property type="protein sequence ID" value="WPF81631.1"/>
    <property type="molecule type" value="Genomic_DNA"/>
</dbReference>
<evidence type="ECO:0000256" key="3">
    <source>
        <dbReference type="SAM" id="MobiDB-lite"/>
    </source>
</evidence>
<dbReference type="CDD" id="cd18793">
    <property type="entry name" value="SF2_C_SNF"/>
    <property type="match status" value="1"/>
</dbReference>
<feature type="compositionally biased region" description="Basic and acidic residues" evidence="3">
    <location>
        <begin position="116"/>
        <end position="127"/>
    </location>
</feature>
<dbReference type="Gene3D" id="3.40.50.10810">
    <property type="entry name" value="Tandem AAA-ATPase domain"/>
    <property type="match status" value="1"/>
</dbReference>
<dbReference type="KEGG" id="sbil:SANBI_002936"/>
<keyword evidence="2" id="KW-0863">Zinc-finger</keyword>
<dbReference type="GO" id="GO:0016787">
    <property type="term" value="F:hydrolase activity"/>
    <property type="evidence" value="ECO:0007669"/>
    <property type="project" value="UniProtKB-KW"/>
</dbReference>
<dbReference type="InterPro" id="IPR000330">
    <property type="entry name" value="SNF2_N"/>
</dbReference>
<dbReference type="InterPro" id="IPR014001">
    <property type="entry name" value="Helicase_ATP-bd"/>
</dbReference>
<feature type="domain" description="SWIM-type" evidence="4">
    <location>
        <begin position="52"/>
        <end position="91"/>
    </location>
</feature>
<reference evidence="8" key="1">
    <citation type="submission" date="2023-11" db="EMBL/GenBank/DDBJ databases">
        <authorList>
            <person name="Helweg L.P."/>
            <person name="Kiel A."/>
            <person name="Hitz F."/>
            <person name="Ruckert-Reed C."/>
            <person name="Busche T."/>
            <person name="Kaltschmidt B."/>
            <person name="Kaltschmidt C."/>
        </authorList>
    </citation>
    <scope>NUCLEOTIDE SEQUENCE [LARGE SCALE GENOMIC DNA]</scope>
    <source>
        <strain evidence="8">4.1</strain>
    </source>
</reference>
<keyword evidence="1" id="KW-0378">Hydrolase</keyword>
<accession>A0AAF1BXE0</accession>
<evidence type="ECO:0000259" key="6">
    <source>
        <dbReference type="PROSITE" id="PS51194"/>
    </source>
</evidence>
<feature type="compositionally biased region" description="Low complexity" evidence="3">
    <location>
        <begin position="139"/>
        <end position="148"/>
    </location>
</feature>
<organism evidence="7 8">
    <name type="scientific">Sanguibacter biliveldensis</name>
    <dbReference type="NCBI Taxonomy" id="3030830"/>
    <lineage>
        <taxon>Bacteria</taxon>
        <taxon>Bacillati</taxon>
        <taxon>Actinomycetota</taxon>
        <taxon>Actinomycetes</taxon>
        <taxon>Micrococcales</taxon>
        <taxon>Sanguibacteraceae</taxon>
        <taxon>Sanguibacter</taxon>
    </lineage>
</organism>
<dbReference type="GO" id="GO:0005524">
    <property type="term" value="F:ATP binding"/>
    <property type="evidence" value="ECO:0007669"/>
    <property type="project" value="InterPro"/>
</dbReference>
<feature type="region of interest" description="Disordered" evidence="3">
    <location>
        <begin position="837"/>
        <end position="867"/>
    </location>
</feature>
<dbReference type="InterPro" id="IPR027417">
    <property type="entry name" value="P-loop_NTPase"/>
</dbReference>
<dbReference type="CDD" id="cd18012">
    <property type="entry name" value="DEXQc_arch_SWI2_SNF2"/>
    <property type="match status" value="1"/>
</dbReference>
<keyword evidence="2" id="KW-0479">Metal-binding</keyword>
<dbReference type="SMART" id="SM00487">
    <property type="entry name" value="DEXDc"/>
    <property type="match status" value="1"/>
</dbReference>
<proteinExistence type="predicted"/>